<organism evidence="2 3">
    <name type="scientific">Eumeta variegata</name>
    <name type="common">Bagworm moth</name>
    <name type="synonym">Eumeta japonica</name>
    <dbReference type="NCBI Taxonomy" id="151549"/>
    <lineage>
        <taxon>Eukaryota</taxon>
        <taxon>Metazoa</taxon>
        <taxon>Ecdysozoa</taxon>
        <taxon>Arthropoda</taxon>
        <taxon>Hexapoda</taxon>
        <taxon>Insecta</taxon>
        <taxon>Pterygota</taxon>
        <taxon>Neoptera</taxon>
        <taxon>Endopterygota</taxon>
        <taxon>Lepidoptera</taxon>
        <taxon>Glossata</taxon>
        <taxon>Ditrysia</taxon>
        <taxon>Tineoidea</taxon>
        <taxon>Psychidae</taxon>
        <taxon>Oiketicinae</taxon>
        <taxon>Eumeta</taxon>
    </lineage>
</organism>
<comment type="caution">
    <text evidence="2">The sequence shown here is derived from an EMBL/GenBank/DDBJ whole genome shotgun (WGS) entry which is preliminary data.</text>
</comment>
<dbReference type="Proteomes" id="UP000299102">
    <property type="component" value="Unassembled WGS sequence"/>
</dbReference>
<evidence type="ECO:0000313" key="2">
    <source>
        <dbReference type="EMBL" id="GBP85686.1"/>
    </source>
</evidence>
<evidence type="ECO:0000256" key="1">
    <source>
        <dbReference type="SAM" id="MobiDB-lite"/>
    </source>
</evidence>
<gene>
    <name evidence="2" type="ORF">EVAR_99808_1</name>
</gene>
<evidence type="ECO:0000313" key="3">
    <source>
        <dbReference type="Proteomes" id="UP000299102"/>
    </source>
</evidence>
<sequence length="85" mass="9183">MKTPHTARRRAEFANSSRQIRHPPPNPSKLSGIDPLTRPSTADGAAGSRALRSTLARPKPYFIIGDRTSCPTAAKPRKVSGQYAS</sequence>
<dbReference type="AlphaFoldDB" id="A0A4C1ZAU0"/>
<protein>
    <submittedName>
        <fullName evidence="2">Uncharacterized protein</fullName>
    </submittedName>
</protein>
<reference evidence="2 3" key="1">
    <citation type="journal article" date="2019" name="Commun. Biol.">
        <title>The bagworm genome reveals a unique fibroin gene that provides high tensile strength.</title>
        <authorList>
            <person name="Kono N."/>
            <person name="Nakamura H."/>
            <person name="Ohtoshi R."/>
            <person name="Tomita M."/>
            <person name="Numata K."/>
            <person name="Arakawa K."/>
        </authorList>
    </citation>
    <scope>NUCLEOTIDE SEQUENCE [LARGE SCALE GENOMIC DNA]</scope>
</reference>
<name>A0A4C1ZAU0_EUMVA</name>
<feature type="region of interest" description="Disordered" evidence="1">
    <location>
        <begin position="1"/>
        <end position="58"/>
    </location>
</feature>
<proteinExistence type="predicted"/>
<accession>A0A4C1ZAU0</accession>
<dbReference type="EMBL" id="BGZK01001752">
    <property type="protein sequence ID" value="GBP85686.1"/>
    <property type="molecule type" value="Genomic_DNA"/>
</dbReference>
<feature type="region of interest" description="Disordered" evidence="1">
    <location>
        <begin position="66"/>
        <end position="85"/>
    </location>
</feature>
<keyword evidence="3" id="KW-1185">Reference proteome</keyword>